<dbReference type="HAMAP" id="MF_01306_B">
    <property type="entry name" value="Ribosomal_uS4_B"/>
    <property type="match status" value="1"/>
</dbReference>
<reference evidence="11" key="1">
    <citation type="journal article" date="2021" name="PeerJ">
        <title>Extensive microbial diversity within the chicken gut microbiome revealed by metagenomics and culture.</title>
        <authorList>
            <person name="Gilroy R."/>
            <person name="Ravi A."/>
            <person name="Getino M."/>
            <person name="Pursley I."/>
            <person name="Horton D.L."/>
            <person name="Alikhan N.F."/>
            <person name="Baker D."/>
            <person name="Gharbi K."/>
            <person name="Hall N."/>
            <person name="Watson M."/>
            <person name="Adriaenssens E.M."/>
            <person name="Foster-Nyarko E."/>
            <person name="Jarju S."/>
            <person name="Secka A."/>
            <person name="Antonio M."/>
            <person name="Oren A."/>
            <person name="Chaudhuri R.R."/>
            <person name="La Ragione R."/>
            <person name="Hildebrand F."/>
            <person name="Pallen M.J."/>
        </authorList>
    </citation>
    <scope>NUCLEOTIDE SEQUENCE</scope>
    <source>
        <strain evidence="11">5790</strain>
    </source>
</reference>
<evidence type="ECO:0000313" key="12">
    <source>
        <dbReference type="Proteomes" id="UP000824162"/>
    </source>
</evidence>
<evidence type="ECO:0000256" key="3">
    <source>
        <dbReference type="ARBA" id="ARBA00022884"/>
    </source>
</evidence>
<evidence type="ECO:0000256" key="7">
    <source>
        <dbReference type="HAMAP-Rule" id="MF_01306"/>
    </source>
</evidence>
<proteinExistence type="inferred from homology"/>
<evidence type="ECO:0000256" key="8">
    <source>
        <dbReference type="RuleBase" id="RU003699"/>
    </source>
</evidence>
<dbReference type="FunFam" id="3.10.290.10:FF:000001">
    <property type="entry name" value="30S ribosomal protein S4"/>
    <property type="match status" value="1"/>
</dbReference>
<dbReference type="Pfam" id="PF00163">
    <property type="entry name" value="Ribosomal_S4"/>
    <property type="match status" value="1"/>
</dbReference>
<feature type="domain" description="Small ribosomal subunit protein uS4 N-terminal" evidence="10">
    <location>
        <begin position="3"/>
        <end position="86"/>
    </location>
</feature>
<dbReference type="Gene3D" id="1.10.1050.10">
    <property type="entry name" value="Ribosomal Protein S4 Delta 41, Chain A, domain 1"/>
    <property type="match status" value="1"/>
</dbReference>
<organism evidence="11 12">
    <name type="scientific">Candidatus Monoglobus merdigallinarum</name>
    <dbReference type="NCBI Taxonomy" id="2838698"/>
    <lineage>
        <taxon>Bacteria</taxon>
        <taxon>Bacillati</taxon>
        <taxon>Bacillota</taxon>
        <taxon>Clostridia</taxon>
        <taxon>Monoglobales</taxon>
        <taxon>Monoglobaceae</taxon>
        <taxon>Monoglobus</taxon>
    </lineage>
</organism>
<dbReference type="PROSITE" id="PS50889">
    <property type="entry name" value="S4"/>
    <property type="match status" value="1"/>
</dbReference>
<accession>A0A9D1TMD7</accession>
<dbReference type="CDD" id="cd00165">
    <property type="entry name" value="S4"/>
    <property type="match status" value="1"/>
</dbReference>
<dbReference type="InterPro" id="IPR036986">
    <property type="entry name" value="S4_RNA-bd_sf"/>
</dbReference>
<evidence type="ECO:0000313" key="11">
    <source>
        <dbReference type="EMBL" id="HIV86059.1"/>
    </source>
</evidence>
<dbReference type="Proteomes" id="UP000824162">
    <property type="component" value="Unassembled WGS sequence"/>
</dbReference>
<sequence>MAKNMQPVLKRCRTLGIEPSVMGYDKSSNRTFDQRRKKQSEYGMQLNEKQKVRFIYGVLEKQFAKYYTMATKMQGVTGECLLSILESRLDNVIYRMGLANTRREARQIVNHGHVTVNGKRVNIPSYLVKPGEVISLKESSRNADRMKDIVERNSNRLIPKWIDMNRDTLEGKIIALADREDIDFPVEEHLIVEFYSK</sequence>
<dbReference type="InterPro" id="IPR001912">
    <property type="entry name" value="Ribosomal_uS4_N"/>
</dbReference>
<comment type="similarity">
    <text evidence="1 7 8">Belongs to the universal ribosomal protein uS4 family.</text>
</comment>
<dbReference type="PROSITE" id="PS00632">
    <property type="entry name" value="RIBOSOMAL_S4"/>
    <property type="match status" value="1"/>
</dbReference>
<dbReference type="NCBIfam" id="NF003717">
    <property type="entry name" value="PRK05327.1"/>
    <property type="match status" value="1"/>
</dbReference>
<dbReference type="GO" id="GO:0006412">
    <property type="term" value="P:translation"/>
    <property type="evidence" value="ECO:0007669"/>
    <property type="project" value="UniProtKB-UniRule"/>
</dbReference>
<dbReference type="GO" id="GO:0015935">
    <property type="term" value="C:small ribosomal subunit"/>
    <property type="evidence" value="ECO:0007669"/>
    <property type="project" value="InterPro"/>
</dbReference>
<keyword evidence="5 7" id="KW-0687">Ribonucleoprotein</keyword>
<dbReference type="Pfam" id="PF01479">
    <property type="entry name" value="S4"/>
    <property type="match status" value="1"/>
</dbReference>
<dbReference type="SUPFAM" id="SSF55174">
    <property type="entry name" value="Alpha-L RNA-binding motif"/>
    <property type="match status" value="1"/>
</dbReference>
<dbReference type="GO" id="GO:0003735">
    <property type="term" value="F:structural constituent of ribosome"/>
    <property type="evidence" value="ECO:0007669"/>
    <property type="project" value="InterPro"/>
</dbReference>
<comment type="function">
    <text evidence="7">One of the primary rRNA binding proteins, it binds directly to 16S rRNA where it nucleates assembly of the body of the 30S subunit.</text>
</comment>
<dbReference type="NCBIfam" id="TIGR01017">
    <property type="entry name" value="rpsD_bact"/>
    <property type="match status" value="1"/>
</dbReference>
<dbReference type="InterPro" id="IPR002942">
    <property type="entry name" value="S4_RNA-bd"/>
</dbReference>
<evidence type="ECO:0000259" key="10">
    <source>
        <dbReference type="SMART" id="SM01390"/>
    </source>
</evidence>
<comment type="caution">
    <text evidence="11">The sequence shown here is derived from an EMBL/GenBank/DDBJ whole genome shotgun (WGS) entry which is preliminary data.</text>
</comment>
<dbReference type="InterPro" id="IPR005709">
    <property type="entry name" value="Ribosomal_uS4_bac-type"/>
</dbReference>
<evidence type="ECO:0000259" key="9">
    <source>
        <dbReference type="SMART" id="SM00363"/>
    </source>
</evidence>
<evidence type="ECO:0000256" key="4">
    <source>
        <dbReference type="ARBA" id="ARBA00022980"/>
    </source>
</evidence>
<dbReference type="SMART" id="SM00363">
    <property type="entry name" value="S4"/>
    <property type="match status" value="1"/>
</dbReference>
<evidence type="ECO:0000256" key="2">
    <source>
        <dbReference type="ARBA" id="ARBA00022730"/>
    </source>
</evidence>
<dbReference type="PANTHER" id="PTHR11831">
    <property type="entry name" value="30S 40S RIBOSOMAL PROTEIN"/>
    <property type="match status" value="1"/>
</dbReference>
<keyword evidence="2 7" id="KW-0699">rRNA-binding</keyword>
<evidence type="ECO:0000256" key="6">
    <source>
        <dbReference type="ARBA" id="ARBA00035254"/>
    </source>
</evidence>
<evidence type="ECO:0000256" key="1">
    <source>
        <dbReference type="ARBA" id="ARBA00007465"/>
    </source>
</evidence>
<dbReference type="PANTHER" id="PTHR11831:SF4">
    <property type="entry name" value="SMALL RIBOSOMAL SUBUNIT PROTEIN US4M"/>
    <property type="match status" value="1"/>
</dbReference>
<dbReference type="Gene3D" id="3.10.290.10">
    <property type="entry name" value="RNA-binding S4 domain"/>
    <property type="match status" value="1"/>
</dbReference>
<dbReference type="AlphaFoldDB" id="A0A9D1TMD7"/>
<comment type="function">
    <text evidence="7">With S5 and S12 plays an important role in translational accuracy.</text>
</comment>
<evidence type="ECO:0000256" key="5">
    <source>
        <dbReference type="ARBA" id="ARBA00023274"/>
    </source>
</evidence>
<reference evidence="11" key="2">
    <citation type="submission" date="2021-04" db="EMBL/GenBank/DDBJ databases">
        <authorList>
            <person name="Gilroy R."/>
        </authorList>
    </citation>
    <scope>NUCLEOTIDE SEQUENCE</scope>
    <source>
        <strain evidence="11">5790</strain>
    </source>
</reference>
<protein>
    <recommendedName>
        <fullName evidence="6 7">Small ribosomal subunit protein uS4</fullName>
    </recommendedName>
</protein>
<feature type="domain" description="RNA-binding S4" evidence="9">
    <location>
        <begin position="87"/>
        <end position="155"/>
    </location>
</feature>
<dbReference type="GO" id="GO:0019843">
    <property type="term" value="F:rRNA binding"/>
    <property type="evidence" value="ECO:0007669"/>
    <property type="project" value="UniProtKB-UniRule"/>
</dbReference>
<dbReference type="SMART" id="SM01390">
    <property type="entry name" value="Ribosomal_S4"/>
    <property type="match status" value="1"/>
</dbReference>
<keyword evidence="3 7" id="KW-0694">RNA-binding</keyword>
<comment type="subunit">
    <text evidence="7">Part of the 30S ribosomal subunit. Contacts protein S5. The interaction surface between S4 and S5 is involved in control of translational fidelity.</text>
</comment>
<gene>
    <name evidence="7 11" type="primary">rpsD</name>
    <name evidence="11" type="ORF">H9900_04530</name>
</gene>
<dbReference type="EMBL" id="DXIJ01000093">
    <property type="protein sequence ID" value="HIV86059.1"/>
    <property type="molecule type" value="Genomic_DNA"/>
</dbReference>
<dbReference type="InterPro" id="IPR022801">
    <property type="entry name" value="Ribosomal_uS4"/>
</dbReference>
<dbReference type="InterPro" id="IPR018079">
    <property type="entry name" value="Ribosomal_uS4_CS"/>
</dbReference>
<keyword evidence="4 7" id="KW-0689">Ribosomal protein</keyword>
<dbReference type="GO" id="GO:0042274">
    <property type="term" value="P:ribosomal small subunit biogenesis"/>
    <property type="evidence" value="ECO:0007669"/>
    <property type="project" value="TreeGrafter"/>
</dbReference>
<name>A0A9D1TMD7_9FIRM</name>